<evidence type="ECO:0000256" key="1">
    <source>
        <dbReference type="PROSITE-ProRule" id="PRU00152"/>
    </source>
</evidence>
<feature type="domain" description="RUN" evidence="4">
    <location>
        <begin position="1"/>
        <end position="241"/>
    </location>
</feature>
<dbReference type="PROSITE" id="PS50826">
    <property type="entry name" value="RUN"/>
    <property type="match status" value="1"/>
</dbReference>
<dbReference type="SUPFAM" id="SSF140741">
    <property type="entry name" value="RUN domain-like"/>
    <property type="match status" value="1"/>
</dbReference>
<feature type="domain" description="PLAT" evidence="3">
    <location>
        <begin position="245"/>
        <end position="354"/>
    </location>
</feature>
<dbReference type="Gene3D" id="2.60.60.20">
    <property type="entry name" value="PLAT/LH2 domain"/>
    <property type="match status" value="1"/>
</dbReference>
<dbReference type="PANTHER" id="PTHR46070">
    <property type="entry name" value="PINSTRIPE, ISOFORM A"/>
    <property type="match status" value="1"/>
</dbReference>
<dbReference type="InterPro" id="IPR047278">
    <property type="entry name" value="DEN5A/B"/>
</dbReference>
<dbReference type="SUPFAM" id="SSF49723">
    <property type="entry name" value="Lipase/lipooxygenase domain (PLAT/LH2 domain)"/>
    <property type="match status" value="1"/>
</dbReference>
<comment type="caution">
    <text evidence="5">The sequence shown here is derived from an EMBL/GenBank/DDBJ whole genome shotgun (WGS) entry which is preliminary data.</text>
</comment>
<dbReference type="InterPro" id="IPR001024">
    <property type="entry name" value="PLAT/LH2_dom"/>
</dbReference>
<protein>
    <submittedName>
        <fullName evidence="5">DENN domain-containing</fullName>
    </submittedName>
</protein>
<dbReference type="PROSITE" id="PS50095">
    <property type="entry name" value="PLAT"/>
    <property type="match status" value="1"/>
</dbReference>
<feature type="region of interest" description="Disordered" evidence="2">
    <location>
        <begin position="64"/>
        <end position="83"/>
    </location>
</feature>
<dbReference type="InterPro" id="IPR037213">
    <property type="entry name" value="Run_dom_sf"/>
</dbReference>
<gene>
    <name evidence="5" type="ORF">BpHYR1_000685</name>
</gene>
<dbReference type="Pfam" id="PF01477">
    <property type="entry name" value="PLAT"/>
    <property type="match status" value="1"/>
</dbReference>
<dbReference type="PANTHER" id="PTHR46070:SF1">
    <property type="entry name" value="PINSTRIPE, ISOFORM A"/>
    <property type="match status" value="1"/>
</dbReference>
<keyword evidence="6" id="KW-1185">Reference proteome</keyword>
<accession>A0A3M7T5M3</accession>
<evidence type="ECO:0000256" key="2">
    <source>
        <dbReference type="SAM" id="MobiDB-lite"/>
    </source>
</evidence>
<comment type="caution">
    <text evidence="1">Lacks conserved residue(s) required for the propagation of feature annotation.</text>
</comment>
<dbReference type="EMBL" id="REGN01000227">
    <property type="protein sequence ID" value="RNA43383.1"/>
    <property type="molecule type" value="Genomic_DNA"/>
</dbReference>
<evidence type="ECO:0000313" key="5">
    <source>
        <dbReference type="EMBL" id="RNA43383.1"/>
    </source>
</evidence>
<dbReference type="SMART" id="SM00593">
    <property type="entry name" value="RUN"/>
    <property type="match status" value="1"/>
</dbReference>
<dbReference type="Proteomes" id="UP000276133">
    <property type="component" value="Unassembled WGS sequence"/>
</dbReference>
<dbReference type="Gene3D" id="1.20.58.900">
    <property type="match status" value="1"/>
</dbReference>
<evidence type="ECO:0000313" key="6">
    <source>
        <dbReference type="Proteomes" id="UP000276133"/>
    </source>
</evidence>
<dbReference type="GO" id="GO:0005085">
    <property type="term" value="F:guanyl-nucleotide exchange factor activity"/>
    <property type="evidence" value="ECO:0007669"/>
    <property type="project" value="InterPro"/>
</dbReference>
<dbReference type="InterPro" id="IPR036392">
    <property type="entry name" value="PLAT/LH2_dom_sf"/>
</dbReference>
<dbReference type="InterPro" id="IPR004012">
    <property type="entry name" value="Run_dom"/>
</dbReference>
<sequence>MYKFLISLGKSALWNHLSNYRKLIQYLHPNPLSNLDPKSVPPTLQWCLLRKRATIGTQFFQVKSSQNRSSSSTEQHVSKKSFIRDGSTTLPRKRVTSALTPDPISQRISPYMTSLNRAYVKSTSNLASLPTGNHKRAVSSNGEPVISLCPLKNDLLADLARIDKLTEVKTEIGLARAFVRLSLEKKLLADHLRQLLSEAELLRALYKKHAFLRQEEEREQFIYHLQSLNVVDYFCFTNHFKSMPTDYLVMIVPSKKFNSSTTSANPYMKLFGSLAESDVTLIPKNSFELIISCKNNLGPLTSLVIGHDNAGITPKWMIECLFVRNEITGHIDRFPCGRWLGKGVDDDSLERLLIAEPLDFNETYDLTNLKVLSPFNPRSRSPTVIRSDEKKLPSSAIQEMIGDTINTLVKYFEKPETEKVSHIGELVANFFLVFLRQKRCNKVCCIKKIGKKKLRIAMFKDLYVRRLINYI</sequence>
<dbReference type="OrthoDB" id="67155at2759"/>
<dbReference type="Pfam" id="PF02759">
    <property type="entry name" value="RUN"/>
    <property type="match status" value="1"/>
</dbReference>
<dbReference type="AlphaFoldDB" id="A0A3M7T5M3"/>
<proteinExistence type="predicted"/>
<dbReference type="STRING" id="10195.A0A3M7T5M3"/>
<evidence type="ECO:0000259" key="3">
    <source>
        <dbReference type="PROSITE" id="PS50095"/>
    </source>
</evidence>
<organism evidence="5 6">
    <name type="scientific">Brachionus plicatilis</name>
    <name type="common">Marine rotifer</name>
    <name type="synonym">Brachionus muelleri</name>
    <dbReference type="NCBI Taxonomy" id="10195"/>
    <lineage>
        <taxon>Eukaryota</taxon>
        <taxon>Metazoa</taxon>
        <taxon>Spiralia</taxon>
        <taxon>Gnathifera</taxon>
        <taxon>Rotifera</taxon>
        <taxon>Eurotatoria</taxon>
        <taxon>Monogononta</taxon>
        <taxon>Pseudotrocha</taxon>
        <taxon>Ploima</taxon>
        <taxon>Brachionidae</taxon>
        <taxon>Brachionus</taxon>
    </lineage>
</organism>
<dbReference type="GO" id="GO:0031267">
    <property type="term" value="F:small GTPase binding"/>
    <property type="evidence" value="ECO:0007669"/>
    <property type="project" value="InterPro"/>
</dbReference>
<reference evidence="5 6" key="1">
    <citation type="journal article" date="2018" name="Sci. Rep.">
        <title>Genomic signatures of local adaptation to the degree of environmental predictability in rotifers.</title>
        <authorList>
            <person name="Franch-Gras L."/>
            <person name="Hahn C."/>
            <person name="Garcia-Roger E.M."/>
            <person name="Carmona M.J."/>
            <person name="Serra M."/>
            <person name="Gomez A."/>
        </authorList>
    </citation>
    <scope>NUCLEOTIDE SEQUENCE [LARGE SCALE GENOMIC DNA]</scope>
    <source>
        <strain evidence="5">HYR1</strain>
    </source>
</reference>
<name>A0A3M7T5M3_BRAPC</name>
<evidence type="ECO:0000259" key="4">
    <source>
        <dbReference type="PROSITE" id="PS50826"/>
    </source>
</evidence>